<dbReference type="OrthoDB" id="361044at2759"/>
<accession>A0A976M4A3</accession>
<proteinExistence type="predicted"/>
<feature type="region of interest" description="Disordered" evidence="1">
    <location>
        <begin position="174"/>
        <end position="201"/>
    </location>
</feature>
<dbReference type="GO" id="GO:0030983">
    <property type="term" value="F:mismatched DNA binding"/>
    <property type="evidence" value="ECO:0007669"/>
    <property type="project" value="InterPro"/>
</dbReference>
<organism evidence="3 4">
    <name type="scientific">Theileria orientalis</name>
    <dbReference type="NCBI Taxonomy" id="68886"/>
    <lineage>
        <taxon>Eukaryota</taxon>
        <taxon>Sar</taxon>
        <taxon>Alveolata</taxon>
        <taxon>Apicomplexa</taxon>
        <taxon>Aconoidasida</taxon>
        <taxon>Piroplasmida</taxon>
        <taxon>Theileriidae</taxon>
        <taxon>Theileria</taxon>
    </lineage>
</organism>
<reference evidence="3" key="1">
    <citation type="submission" date="2022-07" db="EMBL/GenBank/DDBJ databases">
        <title>Evaluation of T. orientalis genome assembly methods using nanopore sequencing and analysis of variation between genomes.</title>
        <authorList>
            <person name="Yam J."/>
            <person name="Micallef M.L."/>
            <person name="Liu M."/>
            <person name="Djordjevic S.P."/>
            <person name="Bogema D.R."/>
            <person name="Jenkins C."/>
        </authorList>
    </citation>
    <scope>NUCLEOTIDE SEQUENCE</scope>
    <source>
        <strain evidence="3">Fish Creek</strain>
    </source>
</reference>
<dbReference type="GO" id="GO:0005524">
    <property type="term" value="F:ATP binding"/>
    <property type="evidence" value="ECO:0007669"/>
    <property type="project" value="InterPro"/>
</dbReference>
<gene>
    <name evidence="3" type="ORF">MACJ_000582</name>
</gene>
<dbReference type="GO" id="GO:0006298">
    <property type="term" value="P:mismatch repair"/>
    <property type="evidence" value="ECO:0007669"/>
    <property type="project" value="InterPro"/>
</dbReference>
<sequence length="1033" mass="119406">MYNKVIKGVFEPLKRVNRGANVCIKDLHISVGHRNDGILHKQGIFHNDNIVKIKNENARKMLELINTRNPYSGKSKLNYISLFIRSEKNKYPNNIIVMKNGNKYESFEEDSVLIVEHCGLEFNGETPHVQFEVTELNNVIKRINEAGIAVNVYEELVKGGLLDDEQKSYHLSKIHEPYTQEDEVNDKNLESTKSKDDSDQLNTEIINNSRENTIIGLGCDEDGYIMSVLELNGKVNLYYNLNEICVTDMINRLNSRIVILQDHSNKIRSVFRHLTKVIHYHVIQGNYVGENFHKSFMQEISNRLNLSIDFKVNYLTSGSKVPDDEEGKIESYLDSNIISYLGDFHEKLVFSNSYEYVKRYFKRLLYKHDSTQSSKIREINEILSDLTIPLIQIKTMYNNNISSKSVLKSNMNANNMENLICNLSVFKNYNENLPSRLTELVFELVKSELNVDFTEENLMKQHKRLNTTIEIYVNTEENVDYTKSSTPLINYLRNKSKIMKNIIKEEFVINQLKRVEEAYDKLMNEIYRRFINSSEEEYVKLNENDLRDININGSTNIIYSKQLGSKVNHVNLDTIQVVENNEVINGYTSKEVNLDLLRYLNECELLNYKIEEVVNRLYVSIVPYKQTLEIIIHYLIIIQSLNEHVRYSISNGWSLLKANENPDTNDTTTTRSSNSKNSNNSYGSCNKINNEKILVSESNSVSDDKKVLLSILLSNMGLYSPCDSDSVILPYDKFYFYNKNKENYLKAIIENADRKTLIIFQSKPSTEVVRKLLKNNATIIVQEKDRAVNDGTLTAGGINRESSVTKEDVDKMTKKIIDPKLREKIKMIIRFLDEITSFKVNTDMVYLCKNNVPPPRFSQLPVVYVLFMSLKYGMYDAFSTVNTNTASSNGNMSSITSNNRGASSNKVTVNKFNKNKMVVYVGETGDIGTRLNNHKTKTNLNLNDYMQNQFMDYNGQLNQYLDHINSYTNKADANKVKYEIDFDNMSMLLLRLRSRKECKTVETKLIQLMFNHPDLFIILSHRDGKECTVPYVD</sequence>
<evidence type="ECO:0000313" key="4">
    <source>
        <dbReference type="Proteomes" id="UP000244803"/>
    </source>
</evidence>
<dbReference type="InterPro" id="IPR007695">
    <property type="entry name" value="DNA_mismatch_repair_MutS-lik_N"/>
</dbReference>
<dbReference type="InterPro" id="IPR016151">
    <property type="entry name" value="DNA_mismatch_repair_MutS_N"/>
</dbReference>
<name>A0A976M4A3_THEOR</name>
<feature type="region of interest" description="Disordered" evidence="1">
    <location>
        <begin position="660"/>
        <end position="683"/>
    </location>
</feature>
<evidence type="ECO:0000256" key="1">
    <source>
        <dbReference type="SAM" id="MobiDB-lite"/>
    </source>
</evidence>
<dbReference type="EMBL" id="CP056065">
    <property type="protein sequence ID" value="UKJ88139.2"/>
    <property type="molecule type" value="Genomic_DNA"/>
</dbReference>
<dbReference type="Pfam" id="PF01624">
    <property type="entry name" value="MutS_I"/>
    <property type="match status" value="1"/>
</dbReference>
<feature type="domain" description="DNA mismatch repair protein MutS-like N-terminal" evidence="2">
    <location>
        <begin position="88"/>
        <end position="156"/>
    </location>
</feature>
<feature type="compositionally biased region" description="Low complexity" evidence="1">
    <location>
        <begin position="664"/>
        <end position="681"/>
    </location>
</feature>
<dbReference type="SUPFAM" id="SSF55271">
    <property type="entry name" value="DNA repair protein MutS, domain I"/>
    <property type="match status" value="1"/>
</dbReference>
<evidence type="ECO:0000313" key="3">
    <source>
        <dbReference type="EMBL" id="UKJ88139.2"/>
    </source>
</evidence>
<dbReference type="Gene3D" id="3.40.1170.10">
    <property type="entry name" value="DNA repair protein MutS, domain I"/>
    <property type="match status" value="1"/>
</dbReference>
<dbReference type="Proteomes" id="UP000244803">
    <property type="component" value="Chromosome 1"/>
</dbReference>
<dbReference type="AlphaFoldDB" id="A0A976M4A3"/>
<protein>
    <recommendedName>
        <fullName evidence="2">DNA mismatch repair protein MutS-like N-terminal domain-containing protein</fullName>
    </recommendedName>
</protein>
<feature type="compositionally biased region" description="Basic and acidic residues" evidence="1">
    <location>
        <begin position="185"/>
        <end position="198"/>
    </location>
</feature>
<evidence type="ECO:0000259" key="2">
    <source>
        <dbReference type="Pfam" id="PF01624"/>
    </source>
</evidence>